<reference evidence="1" key="1">
    <citation type="journal article" date="2015" name="Nature">
        <title>Complex archaea that bridge the gap between prokaryotes and eukaryotes.</title>
        <authorList>
            <person name="Spang A."/>
            <person name="Saw J.H."/>
            <person name="Jorgensen S.L."/>
            <person name="Zaremba-Niedzwiedzka K."/>
            <person name="Martijn J."/>
            <person name="Lind A.E."/>
            <person name="van Eijk R."/>
            <person name="Schleper C."/>
            <person name="Guy L."/>
            <person name="Ettema T.J."/>
        </authorList>
    </citation>
    <scope>NUCLEOTIDE SEQUENCE</scope>
</reference>
<gene>
    <name evidence="1" type="ORF">LCGC14_2930920</name>
</gene>
<evidence type="ECO:0000313" key="1">
    <source>
        <dbReference type="EMBL" id="KKK69750.1"/>
    </source>
</evidence>
<dbReference type="AlphaFoldDB" id="A0A0F8Y7W8"/>
<accession>A0A0F8Y7W8</accession>
<protein>
    <submittedName>
        <fullName evidence="1">Uncharacterized protein</fullName>
    </submittedName>
</protein>
<dbReference type="EMBL" id="LAZR01058503">
    <property type="protein sequence ID" value="KKK69750.1"/>
    <property type="molecule type" value="Genomic_DNA"/>
</dbReference>
<organism evidence="1">
    <name type="scientific">marine sediment metagenome</name>
    <dbReference type="NCBI Taxonomy" id="412755"/>
    <lineage>
        <taxon>unclassified sequences</taxon>
        <taxon>metagenomes</taxon>
        <taxon>ecological metagenomes</taxon>
    </lineage>
</organism>
<sequence length="88" mass="9847">MGLLFGEQEGTAAEVRSLRLAQESMQPTVQEGAAPIPRTLTDRIMDLERRVDMAEQQTMRVVDAMDKKLELIQGQFEIVTSRLESVGV</sequence>
<comment type="caution">
    <text evidence="1">The sequence shown here is derived from an EMBL/GenBank/DDBJ whole genome shotgun (WGS) entry which is preliminary data.</text>
</comment>
<proteinExistence type="predicted"/>
<name>A0A0F8Y7W8_9ZZZZ</name>